<dbReference type="STRING" id="572036.SAMN05661099_2915"/>
<keyword evidence="2" id="KW-1185">Reference proteome</keyword>
<proteinExistence type="predicted"/>
<accession>A0A1T5EDT3</accession>
<name>A0A1T5EDT3_9SPHI</name>
<dbReference type="RefSeq" id="WP_079703430.1">
    <property type="nucleotide sequence ID" value="NZ_FUYR01000003.1"/>
</dbReference>
<gene>
    <name evidence="1" type="ORF">SAMN05661099_2915</name>
</gene>
<reference evidence="2" key="1">
    <citation type="submission" date="2017-02" db="EMBL/GenBank/DDBJ databases">
        <authorList>
            <person name="Varghese N."/>
            <person name="Submissions S."/>
        </authorList>
    </citation>
    <scope>NUCLEOTIDE SEQUENCE [LARGE SCALE GENOMIC DNA]</scope>
    <source>
        <strain evidence="2">DSM 22385</strain>
    </source>
</reference>
<sequence>MEIIIKRASFSADDFNSENTYRQFGSAKNLDGFVAIEIADQSFDAFKEILRETYAGLDSEYGRHALEQQHSETLEKRQMMISQIITKIFKP</sequence>
<dbReference type="AlphaFoldDB" id="A0A1T5EDT3"/>
<organism evidence="1 2">
    <name type="scientific">Daejeonella lutea</name>
    <dbReference type="NCBI Taxonomy" id="572036"/>
    <lineage>
        <taxon>Bacteria</taxon>
        <taxon>Pseudomonadati</taxon>
        <taxon>Bacteroidota</taxon>
        <taxon>Sphingobacteriia</taxon>
        <taxon>Sphingobacteriales</taxon>
        <taxon>Sphingobacteriaceae</taxon>
        <taxon>Daejeonella</taxon>
    </lineage>
</organism>
<dbReference type="Proteomes" id="UP000189981">
    <property type="component" value="Unassembled WGS sequence"/>
</dbReference>
<evidence type="ECO:0000313" key="1">
    <source>
        <dbReference type="EMBL" id="SKB82009.1"/>
    </source>
</evidence>
<dbReference type="EMBL" id="FUYR01000003">
    <property type="protein sequence ID" value="SKB82009.1"/>
    <property type="molecule type" value="Genomic_DNA"/>
</dbReference>
<protein>
    <submittedName>
        <fullName evidence="1">Uncharacterized protein</fullName>
    </submittedName>
</protein>
<evidence type="ECO:0000313" key="2">
    <source>
        <dbReference type="Proteomes" id="UP000189981"/>
    </source>
</evidence>